<comment type="caution">
    <text evidence="2">The sequence shown here is derived from an EMBL/GenBank/DDBJ whole genome shotgun (WGS) entry which is preliminary data.</text>
</comment>
<name>A0A2K2G382_9SPHN</name>
<sequence>MAINRFVAPPGGPIVEPRPGHGDVAQRRRAEAPFVSRLLRGLCQTAIRVIAAQAFPVLRYSARPA</sequence>
<proteinExistence type="predicted"/>
<reference evidence="2 3" key="1">
    <citation type="submission" date="2016-05" db="EMBL/GenBank/DDBJ databases">
        <title>Complete genome sequence of Novosphingobium guangzhouense SA925(T).</title>
        <authorList>
            <person name="Sha S."/>
        </authorList>
    </citation>
    <scope>NUCLEOTIDE SEQUENCE [LARGE SCALE GENOMIC DNA]</scope>
    <source>
        <strain evidence="2 3">SA925</strain>
    </source>
</reference>
<feature type="region of interest" description="Disordered" evidence="1">
    <location>
        <begin position="1"/>
        <end position="26"/>
    </location>
</feature>
<dbReference type="EMBL" id="LYMM01000026">
    <property type="protein sequence ID" value="PNU05458.1"/>
    <property type="molecule type" value="Genomic_DNA"/>
</dbReference>
<accession>A0A2K2G382</accession>
<evidence type="ECO:0000256" key="1">
    <source>
        <dbReference type="SAM" id="MobiDB-lite"/>
    </source>
</evidence>
<dbReference type="Proteomes" id="UP000236327">
    <property type="component" value="Unassembled WGS sequence"/>
</dbReference>
<dbReference type="AlphaFoldDB" id="A0A2K2G382"/>
<evidence type="ECO:0000313" key="2">
    <source>
        <dbReference type="EMBL" id="PNU05458.1"/>
    </source>
</evidence>
<organism evidence="2 3">
    <name type="scientific">Novosphingobium guangzhouense</name>
    <dbReference type="NCBI Taxonomy" id="1850347"/>
    <lineage>
        <taxon>Bacteria</taxon>
        <taxon>Pseudomonadati</taxon>
        <taxon>Pseudomonadota</taxon>
        <taxon>Alphaproteobacteria</taxon>
        <taxon>Sphingomonadales</taxon>
        <taxon>Sphingomonadaceae</taxon>
        <taxon>Novosphingobium</taxon>
    </lineage>
</organism>
<keyword evidence="3" id="KW-1185">Reference proteome</keyword>
<gene>
    <name evidence="2" type="ORF">A8V01_16930</name>
</gene>
<protein>
    <submittedName>
        <fullName evidence="2">Uncharacterized protein</fullName>
    </submittedName>
</protein>
<evidence type="ECO:0000313" key="3">
    <source>
        <dbReference type="Proteomes" id="UP000236327"/>
    </source>
</evidence>